<evidence type="ECO:0000313" key="6">
    <source>
        <dbReference type="Proteomes" id="UP001631949"/>
    </source>
</evidence>
<dbReference type="EMBL" id="JBJUVG010000011">
    <property type="protein sequence ID" value="MFM9414203.1"/>
    <property type="molecule type" value="Genomic_DNA"/>
</dbReference>
<evidence type="ECO:0000256" key="2">
    <source>
        <dbReference type="ARBA" id="ARBA00023186"/>
    </source>
</evidence>
<dbReference type="NCBIfam" id="NF001531">
    <property type="entry name" value="PRK00364.2-2"/>
    <property type="match status" value="1"/>
</dbReference>
<dbReference type="InterPro" id="IPR011032">
    <property type="entry name" value="GroES-like_sf"/>
</dbReference>
<evidence type="ECO:0000256" key="4">
    <source>
        <dbReference type="RuleBase" id="RU000535"/>
    </source>
</evidence>
<evidence type="ECO:0000256" key="3">
    <source>
        <dbReference type="HAMAP-Rule" id="MF_00580"/>
    </source>
</evidence>
<dbReference type="Pfam" id="PF00166">
    <property type="entry name" value="Cpn10"/>
    <property type="match status" value="1"/>
</dbReference>
<accession>A0ABW9H075</accession>
<sequence length="95" mass="10141">MNIKPLGDKVVIKPLKVEEKTQSGIVLPGSAQEKPHQGEIIAVGSGVLNEKGERVPLEVKPGDKVVYGKFGGTEVKLDDEEVVIIAEKDILVVLG</sequence>
<dbReference type="PANTHER" id="PTHR10772:SF63">
    <property type="entry name" value="20 KDA CHAPERONIN, CHLOROPLASTIC"/>
    <property type="match status" value="1"/>
</dbReference>
<comment type="subunit">
    <text evidence="3">Heptamer of 7 subunits arranged in a ring. Interacts with the chaperonin GroEL.</text>
</comment>
<dbReference type="NCBIfam" id="NF001533">
    <property type="entry name" value="PRK00364.2-4"/>
    <property type="match status" value="1"/>
</dbReference>
<comment type="caution">
    <text evidence="5">The sequence shown here is derived from an EMBL/GenBank/DDBJ whole genome shotgun (WGS) entry which is preliminary data.</text>
</comment>
<comment type="function">
    <text evidence="3 4">Together with the chaperonin GroEL, plays an essential role in assisting protein folding. The GroEL-GroES system forms a nano-cage that allows encapsulation of the non-native substrate proteins and provides a physical environment optimized to promote and accelerate protein folding. GroES binds to the apical surface of the GroEL ring, thereby capping the opening of the GroEL channel.</text>
</comment>
<dbReference type="InterPro" id="IPR037124">
    <property type="entry name" value="Chaperonin_GroES_sf"/>
</dbReference>
<comment type="subcellular location">
    <subcellularLocation>
        <location evidence="3">Cytoplasm</location>
    </subcellularLocation>
</comment>
<evidence type="ECO:0000313" key="5">
    <source>
        <dbReference type="EMBL" id="MFM9414203.1"/>
    </source>
</evidence>
<reference evidence="5 6" key="1">
    <citation type="journal article" date="2016" name="Int. J. Syst. Evol. Microbiol.">
        <title>Peptococcus simiae sp. nov., isolated from rhesus macaque faeces and emended description of the genus Peptococcus.</title>
        <authorList>
            <person name="Shkoporov A.N."/>
            <person name="Efimov B.A."/>
            <person name="Kondova I."/>
            <person name="Ouwerling B."/>
            <person name="Chaplin A.V."/>
            <person name="Shcherbakova V.A."/>
            <person name="Langermans J.A.M."/>
        </authorList>
    </citation>
    <scope>NUCLEOTIDE SEQUENCE [LARGE SCALE GENOMIC DNA]</scope>
    <source>
        <strain evidence="5 6">M108</strain>
    </source>
</reference>
<proteinExistence type="inferred from homology"/>
<dbReference type="Gene3D" id="2.30.33.40">
    <property type="entry name" value="GroES chaperonin"/>
    <property type="match status" value="1"/>
</dbReference>
<evidence type="ECO:0000256" key="1">
    <source>
        <dbReference type="ARBA" id="ARBA00006975"/>
    </source>
</evidence>
<name>A0ABW9H075_9FIRM</name>
<keyword evidence="3" id="KW-0963">Cytoplasm</keyword>
<dbReference type="SUPFAM" id="SSF50129">
    <property type="entry name" value="GroES-like"/>
    <property type="match status" value="1"/>
</dbReference>
<keyword evidence="6" id="KW-1185">Reference proteome</keyword>
<dbReference type="HAMAP" id="MF_00580">
    <property type="entry name" value="CH10"/>
    <property type="match status" value="1"/>
</dbReference>
<protein>
    <recommendedName>
        <fullName evidence="3">Co-chaperonin GroES</fullName>
    </recommendedName>
    <alternativeName>
        <fullName evidence="3">10 kDa chaperonin</fullName>
    </alternativeName>
    <alternativeName>
        <fullName evidence="3">Chaperonin-10</fullName>
        <shortName evidence="3">Cpn10</shortName>
    </alternativeName>
</protein>
<comment type="similarity">
    <text evidence="1 3 4">Belongs to the GroES chaperonin family.</text>
</comment>
<dbReference type="InterPro" id="IPR020818">
    <property type="entry name" value="Chaperonin_GroES"/>
</dbReference>
<gene>
    <name evidence="3 5" type="primary">groES</name>
    <name evidence="3" type="synonym">groS</name>
    <name evidence="5" type="ORF">ACKQTC_07460</name>
</gene>
<dbReference type="SMART" id="SM00883">
    <property type="entry name" value="Cpn10"/>
    <property type="match status" value="1"/>
</dbReference>
<dbReference type="InterPro" id="IPR018369">
    <property type="entry name" value="Chaprnonin_Cpn10_CS"/>
</dbReference>
<dbReference type="Proteomes" id="UP001631949">
    <property type="component" value="Unassembled WGS sequence"/>
</dbReference>
<dbReference type="PRINTS" id="PR00297">
    <property type="entry name" value="CHAPERONIN10"/>
</dbReference>
<dbReference type="PROSITE" id="PS00681">
    <property type="entry name" value="CHAPERONINS_CPN10"/>
    <property type="match status" value="1"/>
</dbReference>
<organism evidence="5 6">
    <name type="scientific">Peptococcus simiae</name>
    <dbReference type="NCBI Taxonomy" id="1643805"/>
    <lineage>
        <taxon>Bacteria</taxon>
        <taxon>Bacillati</taxon>
        <taxon>Bacillota</taxon>
        <taxon>Clostridia</taxon>
        <taxon>Eubacteriales</taxon>
        <taxon>Peptococcaceae</taxon>
        <taxon>Peptococcus</taxon>
    </lineage>
</organism>
<dbReference type="CDD" id="cd00320">
    <property type="entry name" value="cpn10"/>
    <property type="match status" value="1"/>
</dbReference>
<dbReference type="PANTHER" id="PTHR10772">
    <property type="entry name" value="10 KDA HEAT SHOCK PROTEIN"/>
    <property type="match status" value="1"/>
</dbReference>
<dbReference type="RefSeq" id="WP_408977817.1">
    <property type="nucleotide sequence ID" value="NZ_JBJUVG010000011.1"/>
</dbReference>
<keyword evidence="2 3" id="KW-0143">Chaperone</keyword>